<evidence type="ECO:0000313" key="6">
    <source>
        <dbReference type="Proteomes" id="UP000193431"/>
    </source>
</evidence>
<dbReference type="GO" id="GO:0003824">
    <property type="term" value="F:catalytic activity"/>
    <property type="evidence" value="ECO:0007669"/>
    <property type="project" value="InterPro"/>
</dbReference>
<evidence type="ECO:0000259" key="4">
    <source>
        <dbReference type="PROSITE" id="PS51084"/>
    </source>
</evidence>
<feature type="active site" description="Tele-AMP-histidine intermediate" evidence="1">
    <location>
        <position position="92"/>
    </location>
</feature>
<feature type="domain" description="HIT" evidence="4">
    <location>
        <begin position="3"/>
        <end position="106"/>
    </location>
</feature>
<dbReference type="InterPro" id="IPR001310">
    <property type="entry name" value="Histidine_triad_HIT"/>
</dbReference>
<organism evidence="5 6">
    <name type="scientific">Nonlabens spongiae</name>
    <dbReference type="NCBI Taxonomy" id="331648"/>
    <lineage>
        <taxon>Bacteria</taxon>
        <taxon>Pseudomonadati</taxon>
        <taxon>Bacteroidota</taxon>
        <taxon>Flavobacteriia</taxon>
        <taxon>Flavobacteriales</taxon>
        <taxon>Flavobacteriaceae</taxon>
        <taxon>Nonlabens</taxon>
    </lineage>
</organism>
<dbReference type="GO" id="GO:0009117">
    <property type="term" value="P:nucleotide metabolic process"/>
    <property type="evidence" value="ECO:0007669"/>
    <property type="project" value="TreeGrafter"/>
</dbReference>
<evidence type="ECO:0000256" key="3">
    <source>
        <dbReference type="PROSITE-ProRule" id="PRU00464"/>
    </source>
</evidence>
<dbReference type="EMBL" id="CP019344">
    <property type="protein sequence ID" value="ARN78822.1"/>
    <property type="molecule type" value="Genomic_DNA"/>
</dbReference>
<dbReference type="PROSITE" id="PS51084">
    <property type="entry name" value="HIT_2"/>
    <property type="match status" value="1"/>
</dbReference>
<protein>
    <submittedName>
        <fullName evidence="5">HIT family protein</fullName>
    </submittedName>
</protein>
<dbReference type="Gene3D" id="3.30.428.10">
    <property type="entry name" value="HIT-like"/>
    <property type="match status" value="1"/>
</dbReference>
<gene>
    <name evidence="5" type="ORF">BST97_12935</name>
</gene>
<dbReference type="AlphaFoldDB" id="A0A1W6MMN7"/>
<keyword evidence="6" id="KW-1185">Reference proteome</keyword>
<dbReference type="PANTHER" id="PTHR46648">
    <property type="entry name" value="HIT FAMILY PROTEIN 1"/>
    <property type="match status" value="1"/>
</dbReference>
<name>A0A1W6MMN7_9FLAO</name>
<feature type="short sequence motif" description="Histidine triad motif" evidence="2 3">
    <location>
        <begin position="90"/>
        <end position="94"/>
    </location>
</feature>
<evidence type="ECO:0000256" key="1">
    <source>
        <dbReference type="PIRSR" id="PIRSR601310-1"/>
    </source>
</evidence>
<proteinExistence type="predicted"/>
<sequence>MSLFTKIISGEIPSYKIAETEDFFAFLDINPNAPGHILCVPKQEVDKIFDLDEDIYTGLMQFSRKVAHAMREVMPCKRVGMSVIGLEVPHVHVHLIPLRDMEDIRFTSKVSLEETEMLEIAKKISESYNGLSQN</sequence>
<dbReference type="Proteomes" id="UP000193431">
    <property type="component" value="Chromosome"/>
</dbReference>
<dbReference type="SUPFAM" id="SSF54197">
    <property type="entry name" value="HIT-like"/>
    <property type="match status" value="1"/>
</dbReference>
<dbReference type="RefSeq" id="WP_085767628.1">
    <property type="nucleotide sequence ID" value="NZ_CP019344.1"/>
</dbReference>
<dbReference type="OrthoDB" id="9784774at2"/>
<accession>A0A1W6MMN7</accession>
<dbReference type="PANTHER" id="PTHR46648:SF1">
    <property type="entry name" value="ADENOSINE 5'-MONOPHOSPHORAMIDASE HNT1"/>
    <property type="match status" value="1"/>
</dbReference>
<dbReference type="InterPro" id="IPR011146">
    <property type="entry name" value="HIT-like"/>
</dbReference>
<dbReference type="STRING" id="331648.BST97_12935"/>
<reference evidence="5 6" key="1">
    <citation type="submission" date="2016-11" db="EMBL/GenBank/DDBJ databases">
        <title>Trade-off between light-utilization and light-protection in marine flavobacteria.</title>
        <authorList>
            <person name="Kumagai Y."/>
        </authorList>
    </citation>
    <scope>NUCLEOTIDE SEQUENCE [LARGE SCALE GENOMIC DNA]</scope>
    <source>
        <strain evidence="5 6">JCM 13191</strain>
    </source>
</reference>
<dbReference type="InterPro" id="IPR036265">
    <property type="entry name" value="HIT-like_sf"/>
</dbReference>
<dbReference type="Pfam" id="PF01230">
    <property type="entry name" value="HIT"/>
    <property type="match status" value="1"/>
</dbReference>
<dbReference type="PRINTS" id="PR00332">
    <property type="entry name" value="HISTRIAD"/>
</dbReference>
<evidence type="ECO:0000313" key="5">
    <source>
        <dbReference type="EMBL" id="ARN78822.1"/>
    </source>
</evidence>
<evidence type="ECO:0000256" key="2">
    <source>
        <dbReference type="PIRSR" id="PIRSR601310-3"/>
    </source>
</evidence>